<reference evidence="2 3" key="1">
    <citation type="journal article" date="2019" name="Environ. Microbiol.">
        <title>At the nexus of three kingdoms: the genome of the mycorrhizal fungus Gigaspora margarita provides insights into plant, endobacterial and fungal interactions.</title>
        <authorList>
            <person name="Venice F."/>
            <person name="Ghignone S."/>
            <person name="Salvioli di Fossalunga A."/>
            <person name="Amselem J."/>
            <person name="Novero M."/>
            <person name="Xianan X."/>
            <person name="Sedzielewska Toro K."/>
            <person name="Morin E."/>
            <person name="Lipzen A."/>
            <person name="Grigoriev I.V."/>
            <person name="Henrissat B."/>
            <person name="Martin F.M."/>
            <person name="Bonfante P."/>
        </authorList>
    </citation>
    <scope>NUCLEOTIDE SEQUENCE [LARGE SCALE GENOMIC DNA]</scope>
    <source>
        <strain evidence="2 3">BEG34</strain>
    </source>
</reference>
<evidence type="ECO:0000313" key="2">
    <source>
        <dbReference type="EMBL" id="KAF0553907.1"/>
    </source>
</evidence>
<protein>
    <submittedName>
        <fullName evidence="2">Uncharacterized protein</fullName>
    </submittedName>
</protein>
<dbReference type="Proteomes" id="UP000439903">
    <property type="component" value="Unassembled WGS sequence"/>
</dbReference>
<comment type="caution">
    <text evidence="2">The sequence shown here is derived from an EMBL/GenBank/DDBJ whole genome shotgun (WGS) entry which is preliminary data.</text>
</comment>
<accession>A0A8H4B226</accession>
<organism evidence="2 3">
    <name type="scientific">Gigaspora margarita</name>
    <dbReference type="NCBI Taxonomy" id="4874"/>
    <lineage>
        <taxon>Eukaryota</taxon>
        <taxon>Fungi</taxon>
        <taxon>Fungi incertae sedis</taxon>
        <taxon>Mucoromycota</taxon>
        <taxon>Glomeromycotina</taxon>
        <taxon>Glomeromycetes</taxon>
        <taxon>Diversisporales</taxon>
        <taxon>Gigasporaceae</taxon>
        <taxon>Gigaspora</taxon>
    </lineage>
</organism>
<keyword evidence="3" id="KW-1185">Reference proteome</keyword>
<feature type="compositionally biased region" description="Basic and acidic residues" evidence="1">
    <location>
        <begin position="170"/>
        <end position="179"/>
    </location>
</feature>
<gene>
    <name evidence="2" type="ORF">F8M41_019750</name>
</gene>
<dbReference type="AlphaFoldDB" id="A0A8H4B226"/>
<dbReference type="EMBL" id="WTPW01000053">
    <property type="protein sequence ID" value="KAF0553907.1"/>
    <property type="molecule type" value="Genomic_DNA"/>
</dbReference>
<evidence type="ECO:0000313" key="3">
    <source>
        <dbReference type="Proteomes" id="UP000439903"/>
    </source>
</evidence>
<name>A0A8H4B226_GIGMA</name>
<sequence length="179" mass="19925">MTGYPRVEDPFSDLTKCTTLLKLQLNPEASSILNAINVSFTSGETITFENSCNGPTHKSNSTPPCRYKQKEFPVPTSNPNNLPVIVYYDTNSFFSSEKPVFFLSIQTLLDGKALLDEKSDSVKKAVTDLPLLYVELDLGESSNSSIEWCSASYPIEKQKENSYESDADDSLDKEKKSLD</sequence>
<feature type="region of interest" description="Disordered" evidence="1">
    <location>
        <begin position="159"/>
        <end position="179"/>
    </location>
</feature>
<evidence type="ECO:0000256" key="1">
    <source>
        <dbReference type="SAM" id="MobiDB-lite"/>
    </source>
</evidence>
<proteinExistence type="predicted"/>